<comment type="similarity">
    <text evidence="4">Belongs to the DASH complex SPC19 family.</text>
</comment>
<evidence type="ECO:0000256" key="14">
    <source>
        <dbReference type="SAM" id="MobiDB-lite"/>
    </source>
</evidence>
<evidence type="ECO:0000256" key="2">
    <source>
        <dbReference type="ARBA" id="ARBA00004186"/>
    </source>
</evidence>
<evidence type="ECO:0000256" key="11">
    <source>
        <dbReference type="ARBA" id="ARBA00023328"/>
    </source>
</evidence>
<keyword evidence="7" id="KW-0963">Cytoplasm</keyword>
<evidence type="ECO:0000256" key="8">
    <source>
        <dbReference type="ARBA" id="ARBA00022838"/>
    </source>
</evidence>
<dbReference type="Proteomes" id="UP000242770">
    <property type="component" value="Unassembled WGS sequence"/>
</dbReference>
<evidence type="ECO:0000313" key="15">
    <source>
        <dbReference type="EMBL" id="CDS00963.1"/>
    </source>
</evidence>
<keyword evidence="6" id="KW-0158">Chromosome</keyword>
<feature type="coiled-coil region" evidence="13">
    <location>
        <begin position="522"/>
        <end position="615"/>
    </location>
</feature>
<keyword evidence="11" id="KW-0137">Centromere</keyword>
<evidence type="ECO:0000256" key="3">
    <source>
        <dbReference type="ARBA" id="ARBA00004629"/>
    </source>
</evidence>
<dbReference type="PANTHER" id="PTHR28262:SF1">
    <property type="entry name" value="DASH COMPLEX SUBUNIT SPC19"/>
    <property type="match status" value="1"/>
</dbReference>
<dbReference type="STRING" id="49012.A0A0F7S026"/>
<organism evidence="15 16">
    <name type="scientific">Sporisorium scitamineum</name>
    <dbReference type="NCBI Taxonomy" id="49012"/>
    <lineage>
        <taxon>Eukaryota</taxon>
        <taxon>Fungi</taxon>
        <taxon>Dikarya</taxon>
        <taxon>Basidiomycota</taxon>
        <taxon>Ustilaginomycotina</taxon>
        <taxon>Ustilaginomycetes</taxon>
        <taxon>Ustilaginales</taxon>
        <taxon>Ustilaginaceae</taxon>
        <taxon>Sporisorium</taxon>
    </lineage>
</organism>
<evidence type="ECO:0000256" key="12">
    <source>
        <dbReference type="ARBA" id="ARBA00032583"/>
    </source>
</evidence>
<dbReference type="PANTHER" id="PTHR28262">
    <property type="entry name" value="DASH COMPLEX SUBUNIT SPC19"/>
    <property type="match status" value="1"/>
</dbReference>
<evidence type="ECO:0000256" key="4">
    <source>
        <dbReference type="ARBA" id="ARBA00008952"/>
    </source>
</evidence>
<feature type="region of interest" description="Disordered" evidence="14">
    <location>
        <begin position="296"/>
        <end position="325"/>
    </location>
</feature>
<gene>
    <name evidence="15" type="primary">SSCI55170.1</name>
</gene>
<evidence type="ECO:0000256" key="9">
    <source>
        <dbReference type="ARBA" id="ARBA00023212"/>
    </source>
</evidence>
<dbReference type="AlphaFoldDB" id="A0A0F7S026"/>
<dbReference type="GO" id="GO:0008608">
    <property type="term" value="P:attachment of spindle microtubules to kinetochore"/>
    <property type="evidence" value="ECO:0007669"/>
    <property type="project" value="InterPro"/>
</dbReference>
<keyword evidence="10" id="KW-0539">Nucleus</keyword>
<evidence type="ECO:0000256" key="10">
    <source>
        <dbReference type="ARBA" id="ARBA00023242"/>
    </source>
</evidence>
<keyword evidence="9" id="KW-0206">Cytoskeleton</keyword>
<feature type="compositionally biased region" description="Polar residues" evidence="14">
    <location>
        <begin position="312"/>
        <end position="325"/>
    </location>
</feature>
<dbReference type="Pfam" id="PF08287">
    <property type="entry name" value="DASH_Spc19"/>
    <property type="match status" value="1"/>
</dbReference>
<dbReference type="InterPro" id="IPR013251">
    <property type="entry name" value="DASH_Spc19"/>
</dbReference>
<sequence>MKASRLLLHKASQPSLQSLAVGAPSRYTHGAVFFSNHHVQVSFSPHPSPLDSTWLARQTSIEKHIAVLASQAGQISYHRSLLLSETPSSGGAPNTPHEHGKGISDHEYQTRVGKACRVIVDSLPDFMHKGVVDLKDLESDCASSSSRSQSGWSAKSLLPSLSPFLGQSLLRRSAWGSKGKAKSTDDVAATEFDSLYHPSIAFEFRPPVPHLGIGNSDDASAGTFATKGNGKLSNISEGQDQMPLDTLDEHSRGGPTVYFNGRTMYVASSHLLRHALSALFHDTSLHLESARFEGRSKAGSSWPGISPYVRRSTPNRTSSVNTSSSDGQWHDKLVIRLRFEGISRVTSHPHTYTVIFKYEFDRSTGMIARHVVDNIQPVPGSKVWAGLTNAWGTLSPCGAAGGGPAGGGSSHACSTPKMMQQQQQQGQGQFDAPYLPQMQQQQMPQPSQHLISSLQHCVSSTASCVQTMKEAIDTLEFAIQDHPRLMTVLKSRRHFDLVSQRDIEVAREHVASEVRPHIEELCRRASAEIARQDRRAVALKNKNESLQQRIQNLRSIDLHQSKLNNTAHVDAEAEQQDTREQQMLRKQLEERSQRLAQLKARKEALLATADKLETETQGHI</sequence>
<comment type="subcellular location">
    <subcellularLocation>
        <location evidence="3">Chromosome</location>
        <location evidence="3">Centromere</location>
        <location evidence="3">Kinetochore</location>
    </subcellularLocation>
    <subcellularLocation>
        <location evidence="2">Cytoplasm</location>
        <location evidence="2">Cytoskeleton</location>
        <location evidence="2">Spindle</location>
    </subcellularLocation>
    <subcellularLocation>
        <location evidence="1">Nucleus</location>
    </subcellularLocation>
</comment>
<dbReference type="GO" id="GO:0042729">
    <property type="term" value="C:DASH complex"/>
    <property type="evidence" value="ECO:0007669"/>
    <property type="project" value="InterPro"/>
</dbReference>
<keyword evidence="16" id="KW-1185">Reference proteome</keyword>
<protein>
    <recommendedName>
        <fullName evidence="5">DASH complex subunit SPC19</fullName>
    </recommendedName>
    <alternativeName>
        <fullName evidence="12">Outer kinetochore protein SPC19</fullName>
    </alternativeName>
</protein>
<accession>A0A0F7S026</accession>
<reference evidence="16" key="1">
    <citation type="submission" date="2014-06" db="EMBL/GenBank/DDBJ databases">
        <authorList>
            <person name="Berkman P.J."/>
        </authorList>
    </citation>
    <scope>NUCLEOTIDE SEQUENCE [LARGE SCALE GENOMIC DNA]</scope>
</reference>
<evidence type="ECO:0000256" key="13">
    <source>
        <dbReference type="SAM" id="Coils"/>
    </source>
</evidence>
<dbReference type="EMBL" id="CCFA01003295">
    <property type="protein sequence ID" value="CDS00963.1"/>
    <property type="molecule type" value="Genomic_DNA"/>
</dbReference>
<evidence type="ECO:0000256" key="5">
    <source>
        <dbReference type="ARBA" id="ARBA00016329"/>
    </source>
</evidence>
<evidence type="ECO:0000313" key="16">
    <source>
        <dbReference type="Proteomes" id="UP000242770"/>
    </source>
</evidence>
<name>A0A0F7S026_9BASI</name>
<evidence type="ECO:0000256" key="1">
    <source>
        <dbReference type="ARBA" id="ARBA00004123"/>
    </source>
</evidence>
<keyword evidence="13" id="KW-0175">Coiled coil</keyword>
<dbReference type="GO" id="GO:0005876">
    <property type="term" value="C:spindle microtubule"/>
    <property type="evidence" value="ECO:0007669"/>
    <property type="project" value="InterPro"/>
</dbReference>
<feature type="region of interest" description="Disordered" evidence="14">
    <location>
        <begin position="85"/>
        <end position="104"/>
    </location>
</feature>
<evidence type="ECO:0000256" key="7">
    <source>
        <dbReference type="ARBA" id="ARBA00022490"/>
    </source>
</evidence>
<keyword evidence="8" id="KW-0995">Kinetochore</keyword>
<proteinExistence type="inferred from homology"/>
<evidence type="ECO:0000256" key="6">
    <source>
        <dbReference type="ARBA" id="ARBA00022454"/>
    </source>
</evidence>